<evidence type="ECO:0000313" key="4">
    <source>
        <dbReference type="Proteomes" id="UP000691718"/>
    </source>
</evidence>
<feature type="signal peptide" evidence="2">
    <location>
        <begin position="1"/>
        <end position="19"/>
    </location>
</feature>
<organism evidence="3 4">
    <name type="scientific">Parnassius apollo</name>
    <name type="common">Apollo butterfly</name>
    <name type="synonym">Papilio apollo</name>
    <dbReference type="NCBI Taxonomy" id="110799"/>
    <lineage>
        <taxon>Eukaryota</taxon>
        <taxon>Metazoa</taxon>
        <taxon>Ecdysozoa</taxon>
        <taxon>Arthropoda</taxon>
        <taxon>Hexapoda</taxon>
        <taxon>Insecta</taxon>
        <taxon>Pterygota</taxon>
        <taxon>Neoptera</taxon>
        <taxon>Endopterygota</taxon>
        <taxon>Lepidoptera</taxon>
        <taxon>Glossata</taxon>
        <taxon>Ditrysia</taxon>
        <taxon>Papilionoidea</taxon>
        <taxon>Papilionidae</taxon>
        <taxon>Parnassiinae</taxon>
        <taxon>Parnassini</taxon>
        <taxon>Parnassius</taxon>
        <taxon>Parnassius</taxon>
    </lineage>
</organism>
<name>A0A8S3X0E1_PARAO</name>
<dbReference type="Proteomes" id="UP000691718">
    <property type="component" value="Unassembled WGS sequence"/>
</dbReference>
<feature type="region of interest" description="Disordered" evidence="1">
    <location>
        <begin position="48"/>
        <end position="76"/>
    </location>
</feature>
<protein>
    <submittedName>
        <fullName evidence="3">(apollo) hypothetical protein</fullName>
    </submittedName>
</protein>
<evidence type="ECO:0000313" key="3">
    <source>
        <dbReference type="EMBL" id="CAG4990833.1"/>
    </source>
</evidence>
<keyword evidence="4" id="KW-1185">Reference proteome</keyword>
<dbReference type="AlphaFoldDB" id="A0A8S3X0E1"/>
<evidence type="ECO:0000256" key="1">
    <source>
        <dbReference type="SAM" id="MobiDB-lite"/>
    </source>
</evidence>
<accession>A0A8S3X0E1</accession>
<dbReference type="EMBL" id="CAJQZP010000881">
    <property type="protein sequence ID" value="CAG4990833.1"/>
    <property type="molecule type" value="Genomic_DNA"/>
</dbReference>
<proteinExistence type="predicted"/>
<feature type="chain" id="PRO_5035800672" evidence="2">
    <location>
        <begin position="20"/>
        <end position="76"/>
    </location>
</feature>
<sequence>MKYIVVVLFAVIAVQFSCSAPAPDDEKKDVPAVPVVAAAAENSPSPAAVAEVKSAAPESSPSPNPEVPAAVEEKKA</sequence>
<gene>
    <name evidence="3" type="ORF">PAPOLLO_LOCUS12019</name>
</gene>
<comment type="caution">
    <text evidence="3">The sequence shown here is derived from an EMBL/GenBank/DDBJ whole genome shotgun (WGS) entry which is preliminary data.</text>
</comment>
<reference evidence="3" key="1">
    <citation type="submission" date="2021-04" db="EMBL/GenBank/DDBJ databases">
        <authorList>
            <person name="Tunstrom K."/>
        </authorList>
    </citation>
    <scope>NUCLEOTIDE SEQUENCE</scope>
</reference>
<evidence type="ECO:0000256" key="2">
    <source>
        <dbReference type="SAM" id="SignalP"/>
    </source>
</evidence>
<feature type="compositionally biased region" description="Low complexity" evidence="1">
    <location>
        <begin position="48"/>
        <end position="59"/>
    </location>
</feature>
<keyword evidence="2" id="KW-0732">Signal</keyword>